<name>C3J8G8_POREA</name>
<dbReference type="GO" id="GO:0005524">
    <property type="term" value="F:ATP binding"/>
    <property type="evidence" value="ECO:0007669"/>
    <property type="project" value="UniProtKB-UniRule"/>
</dbReference>
<dbReference type="InterPro" id="IPR011063">
    <property type="entry name" value="TilS/TtcA_N"/>
</dbReference>
<dbReference type="NCBIfam" id="TIGR02432">
    <property type="entry name" value="lysidine_TilS_N"/>
    <property type="match status" value="1"/>
</dbReference>
<keyword evidence="11" id="KW-1185">Reference proteome</keyword>
<comment type="similarity">
    <text evidence="8">Belongs to the tRNA(Ile)-lysidine synthase family.</text>
</comment>
<dbReference type="GeneID" id="93365709"/>
<dbReference type="CDD" id="cd01992">
    <property type="entry name" value="TilS_N"/>
    <property type="match status" value="1"/>
</dbReference>
<dbReference type="GO" id="GO:0032267">
    <property type="term" value="F:tRNA(Ile)-lysidine synthase activity"/>
    <property type="evidence" value="ECO:0007669"/>
    <property type="project" value="UniProtKB-EC"/>
</dbReference>
<dbReference type="GO" id="GO:0005737">
    <property type="term" value="C:cytoplasm"/>
    <property type="evidence" value="ECO:0007669"/>
    <property type="project" value="UniProtKB-SubCell"/>
</dbReference>
<evidence type="ECO:0000256" key="4">
    <source>
        <dbReference type="ARBA" id="ARBA00022694"/>
    </source>
</evidence>
<dbReference type="InterPro" id="IPR012796">
    <property type="entry name" value="Lysidine-tRNA-synth_C"/>
</dbReference>
<dbReference type="PANTHER" id="PTHR43033:SF1">
    <property type="entry name" value="TRNA(ILE)-LYSIDINE SYNTHASE-RELATED"/>
    <property type="match status" value="1"/>
</dbReference>
<dbReference type="PANTHER" id="PTHR43033">
    <property type="entry name" value="TRNA(ILE)-LYSIDINE SYNTHASE-RELATED"/>
    <property type="match status" value="1"/>
</dbReference>
<dbReference type="HAMAP" id="MF_01161">
    <property type="entry name" value="tRNA_Ile_lys_synt"/>
    <property type="match status" value="1"/>
</dbReference>
<dbReference type="Gene3D" id="3.40.50.620">
    <property type="entry name" value="HUPs"/>
    <property type="match status" value="1"/>
</dbReference>
<sequence>MKTNPQVYHHPLMRTMRQSISRYQLLEPHASVLVALSGGADSVALLLALQLANYRPIAIHCNFHLRGEESLRDEQFCRDLTDQLGIELEVHHFDTRAYAATHRLSVEMAARELRYQVFEQEASKRGIEAIAVAHHLQDNVETLLGNLSRGTGLTGLRGILPKRGSIIRPLLDVHPKEIHDFLHLLGQPFCNDSTNQDTTIKRNAIRHSIIPLFQELNPQFLTTSRSTLAHLRDAETIYQKGIEALLTEARVPQVFPFSYTTILTYKVESLLRSGVAPTLLHYITKGKGFSADAIEQFAAQLSSPHPVSITANSHTLECRQGLLHLISKPPREKEGAVEYLRIDSNQGEISTSYGIFSYSIHEKNEAIHTSPLSIVLDWDALSLHCSDAKGVITLSISAIDPEEKIQPFGLKGRKTIHKILNEKGVVSVLFSSIPLLLAGEQPLWVVPMQRTEAFAITPNTRRYLQLTFSPIKE</sequence>
<feature type="domain" description="Lysidine-tRNA(Ile) synthetase C-terminal" evidence="9">
    <location>
        <begin position="394"/>
        <end position="466"/>
    </location>
</feature>
<dbReference type="SMART" id="SM00977">
    <property type="entry name" value="TilS_C"/>
    <property type="match status" value="1"/>
</dbReference>
<evidence type="ECO:0000313" key="10">
    <source>
        <dbReference type="EMBL" id="EEN83570.1"/>
    </source>
</evidence>
<dbReference type="Pfam" id="PF11734">
    <property type="entry name" value="TilS_C"/>
    <property type="match status" value="1"/>
</dbReference>
<reference evidence="10 11" key="1">
    <citation type="submission" date="2009-04" db="EMBL/GenBank/DDBJ databases">
        <authorList>
            <person name="Sebastian Y."/>
            <person name="Madupu R."/>
            <person name="Durkin A.S."/>
            <person name="Torralba M."/>
            <person name="Methe B."/>
            <person name="Sutton G.G."/>
            <person name="Strausberg R.L."/>
            <person name="Nelson K.E."/>
        </authorList>
    </citation>
    <scope>NUCLEOTIDE SEQUENCE [LARGE SCALE GENOMIC DNA]</scope>
    <source>
        <strain evidence="11">ATCC 35406 / BCRC 14492 / JCM 8526 / NCTC 13058 / HG 370</strain>
    </source>
</reference>
<evidence type="ECO:0000256" key="2">
    <source>
        <dbReference type="ARBA" id="ARBA00022490"/>
    </source>
</evidence>
<dbReference type="SUPFAM" id="SSF56037">
    <property type="entry name" value="PheT/TilS domain"/>
    <property type="match status" value="1"/>
</dbReference>
<feature type="binding site" evidence="8">
    <location>
        <begin position="37"/>
        <end position="42"/>
    </location>
    <ligand>
        <name>ATP</name>
        <dbReference type="ChEBI" id="CHEBI:30616"/>
    </ligand>
</feature>
<dbReference type="InterPro" id="IPR012094">
    <property type="entry name" value="tRNA_Ile_lys_synt"/>
</dbReference>
<dbReference type="InterPro" id="IPR012795">
    <property type="entry name" value="tRNA_Ile_lys_synt_N"/>
</dbReference>
<dbReference type="InterPro" id="IPR014729">
    <property type="entry name" value="Rossmann-like_a/b/a_fold"/>
</dbReference>
<dbReference type="EMBL" id="ACNN01000005">
    <property type="protein sequence ID" value="EEN83570.1"/>
    <property type="molecule type" value="Genomic_DNA"/>
</dbReference>
<dbReference type="Pfam" id="PF01171">
    <property type="entry name" value="ATP_bind_3"/>
    <property type="match status" value="1"/>
</dbReference>
<accession>C3J8G8</accession>
<comment type="subcellular location">
    <subcellularLocation>
        <location evidence="1 8">Cytoplasm</location>
    </subcellularLocation>
</comment>
<keyword evidence="5 8" id="KW-0547">Nucleotide-binding</keyword>
<dbReference type="Proteomes" id="UP000004295">
    <property type="component" value="Unassembled WGS sequence"/>
</dbReference>
<gene>
    <name evidence="8 10" type="primary">tilS</name>
    <name evidence="10" type="ORF">POREN0001_1417</name>
</gene>
<evidence type="ECO:0000313" key="11">
    <source>
        <dbReference type="Proteomes" id="UP000004295"/>
    </source>
</evidence>
<organism evidence="10 11">
    <name type="scientific">Porphyromonas endodontalis (strain ATCC 35406 / DSM 24491 / JCM 8526 / CCUG 16442 / BCRC 14492 / NCTC 13058 / HG 370)</name>
    <name type="common">Bacteroides endodontalis</name>
    <dbReference type="NCBI Taxonomy" id="553175"/>
    <lineage>
        <taxon>Bacteria</taxon>
        <taxon>Pseudomonadati</taxon>
        <taxon>Bacteroidota</taxon>
        <taxon>Bacteroidia</taxon>
        <taxon>Bacteroidales</taxon>
        <taxon>Porphyromonadaceae</taxon>
        <taxon>Porphyromonas</taxon>
    </lineage>
</organism>
<dbReference type="RefSeq" id="WP_004332037.1">
    <property type="nucleotide sequence ID" value="NZ_ACNN01000005.1"/>
</dbReference>
<evidence type="ECO:0000256" key="7">
    <source>
        <dbReference type="ARBA" id="ARBA00048539"/>
    </source>
</evidence>
<comment type="caution">
    <text evidence="10">The sequence shown here is derived from an EMBL/GenBank/DDBJ whole genome shotgun (WGS) entry which is preliminary data.</text>
</comment>
<comment type="catalytic activity">
    <reaction evidence="7 8">
        <text>cytidine(34) in tRNA(Ile2) + L-lysine + ATP = lysidine(34) in tRNA(Ile2) + AMP + diphosphate + H(+)</text>
        <dbReference type="Rhea" id="RHEA:43744"/>
        <dbReference type="Rhea" id="RHEA-COMP:10625"/>
        <dbReference type="Rhea" id="RHEA-COMP:10670"/>
        <dbReference type="ChEBI" id="CHEBI:15378"/>
        <dbReference type="ChEBI" id="CHEBI:30616"/>
        <dbReference type="ChEBI" id="CHEBI:32551"/>
        <dbReference type="ChEBI" id="CHEBI:33019"/>
        <dbReference type="ChEBI" id="CHEBI:82748"/>
        <dbReference type="ChEBI" id="CHEBI:83665"/>
        <dbReference type="ChEBI" id="CHEBI:456215"/>
        <dbReference type="EC" id="6.3.4.19"/>
    </reaction>
</comment>
<evidence type="ECO:0000256" key="6">
    <source>
        <dbReference type="ARBA" id="ARBA00022840"/>
    </source>
</evidence>
<dbReference type="STRING" id="553175.POREN0001_1417"/>
<dbReference type="eggNOG" id="COG0037">
    <property type="taxonomic scope" value="Bacteria"/>
</dbReference>
<evidence type="ECO:0000256" key="1">
    <source>
        <dbReference type="ARBA" id="ARBA00004496"/>
    </source>
</evidence>
<protein>
    <recommendedName>
        <fullName evidence="8">tRNA(Ile)-lysidine synthase</fullName>
        <ecNumber evidence="8">6.3.4.19</ecNumber>
    </recommendedName>
    <alternativeName>
        <fullName evidence="8">tRNA(Ile)-2-lysyl-cytidine synthase</fullName>
    </alternativeName>
    <alternativeName>
        <fullName evidence="8">tRNA(Ile)-lysidine synthetase</fullName>
    </alternativeName>
</protein>
<dbReference type="GO" id="GO:0006400">
    <property type="term" value="P:tRNA modification"/>
    <property type="evidence" value="ECO:0007669"/>
    <property type="project" value="UniProtKB-UniRule"/>
</dbReference>
<dbReference type="EC" id="6.3.4.19" evidence="8"/>
<dbReference type="AlphaFoldDB" id="C3J8G8"/>
<comment type="function">
    <text evidence="8">Ligates lysine onto the cytidine present at position 34 of the AUA codon-specific tRNA(Ile) that contains the anticodon CAU, in an ATP-dependent manner. Cytidine is converted to lysidine, thus changing the amino acid specificity of the tRNA from methionine to isoleucine.</text>
</comment>
<keyword evidence="6 8" id="KW-0067">ATP-binding</keyword>
<dbReference type="SUPFAM" id="SSF52402">
    <property type="entry name" value="Adenine nucleotide alpha hydrolases-like"/>
    <property type="match status" value="1"/>
</dbReference>
<proteinExistence type="inferred from homology"/>
<comment type="domain">
    <text evidence="8">The N-terminal region contains the highly conserved SGGXDS motif, predicted to be a P-loop motif involved in ATP binding.</text>
</comment>
<evidence type="ECO:0000256" key="8">
    <source>
        <dbReference type="HAMAP-Rule" id="MF_01161"/>
    </source>
</evidence>
<evidence type="ECO:0000259" key="9">
    <source>
        <dbReference type="SMART" id="SM00977"/>
    </source>
</evidence>
<keyword evidence="3 8" id="KW-0436">Ligase</keyword>
<keyword evidence="2 8" id="KW-0963">Cytoplasm</keyword>
<evidence type="ECO:0000256" key="3">
    <source>
        <dbReference type="ARBA" id="ARBA00022598"/>
    </source>
</evidence>
<evidence type="ECO:0000256" key="5">
    <source>
        <dbReference type="ARBA" id="ARBA00022741"/>
    </source>
</evidence>
<keyword evidence="4 8" id="KW-0819">tRNA processing</keyword>